<name>A0ABR2RUV2_9ROSI</name>
<dbReference type="PANTHER" id="PTHR12894:SF43">
    <property type="entry name" value="VACUOLAR SORTING PROTEIN 3"/>
    <property type="match status" value="1"/>
</dbReference>
<dbReference type="PANTHER" id="PTHR12894">
    <property type="entry name" value="CNH DOMAIN CONTAINING"/>
    <property type="match status" value="1"/>
</dbReference>
<keyword evidence="2" id="KW-1185">Reference proteome</keyword>
<gene>
    <name evidence="1" type="ORF">V6N11_079246</name>
</gene>
<organism evidence="1 2">
    <name type="scientific">Hibiscus sabdariffa</name>
    <name type="common">roselle</name>
    <dbReference type="NCBI Taxonomy" id="183260"/>
    <lineage>
        <taxon>Eukaryota</taxon>
        <taxon>Viridiplantae</taxon>
        <taxon>Streptophyta</taxon>
        <taxon>Embryophyta</taxon>
        <taxon>Tracheophyta</taxon>
        <taxon>Spermatophyta</taxon>
        <taxon>Magnoliopsida</taxon>
        <taxon>eudicotyledons</taxon>
        <taxon>Gunneridae</taxon>
        <taxon>Pentapetalae</taxon>
        <taxon>rosids</taxon>
        <taxon>malvids</taxon>
        <taxon>Malvales</taxon>
        <taxon>Malvaceae</taxon>
        <taxon>Malvoideae</taxon>
        <taxon>Hibiscus</taxon>
    </lineage>
</organism>
<protein>
    <submittedName>
        <fullName evidence="1">Uncharacterized protein</fullName>
    </submittedName>
</protein>
<accession>A0ABR2RUV2</accession>
<evidence type="ECO:0000313" key="2">
    <source>
        <dbReference type="Proteomes" id="UP001396334"/>
    </source>
</evidence>
<sequence length="343" mass="38268">MQCFDRVKFMEWLDDSTIIGTINRYSLFSCVTRKSRVIFSLPDLSRPSLLKLLWENWEVLLLVFSVGVIVDALGQPVGGRLVFHKGGPDSVGDLSSYVVVVRDGKMELYHKKSSNCIQTETFGVEGVGQCIVADDENRSGEFVAVATPTEVPRNWYWELHPPHVPLEDVVDDGLLATQRAISFRRASVETVVDERFLSNPPTRAELLEPANKNIIRPTLTLYHYIIEKLQRSNTMTLQNDETPTTSRNLTKLASSNEPKKKKQILKLAENMQEFAESEDAILGSDDEDKDPAIVAANVDTIGTNTVLSAIVAANTTIPDAAADVAEEIVDLIFQDFEKKKSDR</sequence>
<dbReference type="Proteomes" id="UP001396334">
    <property type="component" value="Unassembled WGS sequence"/>
</dbReference>
<dbReference type="EMBL" id="JBBPBN010000020">
    <property type="protein sequence ID" value="KAK9016752.1"/>
    <property type="molecule type" value="Genomic_DNA"/>
</dbReference>
<comment type="caution">
    <text evidence="1">The sequence shown here is derived from an EMBL/GenBank/DDBJ whole genome shotgun (WGS) entry which is preliminary data.</text>
</comment>
<dbReference type="InterPro" id="IPR032914">
    <property type="entry name" value="Vam6/VPS39/TRAP1"/>
</dbReference>
<evidence type="ECO:0000313" key="1">
    <source>
        <dbReference type="EMBL" id="KAK9016752.1"/>
    </source>
</evidence>
<proteinExistence type="predicted"/>
<reference evidence="1 2" key="1">
    <citation type="journal article" date="2024" name="G3 (Bethesda)">
        <title>Genome assembly of Hibiscus sabdariffa L. provides insights into metabolisms of medicinal natural products.</title>
        <authorList>
            <person name="Kim T."/>
        </authorList>
    </citation>
    <scope>NUCLEOTIDE SEQUENCE [LARGE SCALE GENOMIC DNA]</scope>
    <source>
        <strain evidence="1">TK-2024</strain>
        <tissue evidence="1">Old leaves</tissue>
    </source>
</reference>